<comment type="caution">
    <text evidence="1">The sequence shown here is derived from an EMBL/GenBank/DDBJ whole genome shotgun (WGS) entry which is preliminary data.</text>
</comment>
<protein>
    <submittedName>
        <fullName evidence="1">Uncharacterized protein</fullName>
    </submittedName>
</protein>
<evidence type="ECO:0000313" key="1">
    <source>
        <dbReference type="EMBL" id="KAI4819121.1"/>
    </source>
</evidence>
<evidence type="ECO:0000313" key="2">
    <source>
        <dbReference type="Proteomes" id="UP001057452"/>
    </source>
</evidence>
<proteinExistence type="predicted"/>
<keyword evidence="2" id="KW-1185">Reference proteome</keyword>
<name>A0ACB9X0A3_CHAAC</name>
<sequence length="88" mass="9753">SECDLHTGRSGLSVMRLSATSGPADRTQVVSPQLRSGMHIPRMLIGACTLWLMPSLCSWDKRENDKALRSVRGNKDVLSCELRARNDI</sequence>
<organism evidence="1 2">
    <name type="scientific">Chaenocephalus aceratus</name>
    <name type="common">Blackfin icefish</name>
    <name type="synonym">Chaenichthys aceratus</name>
    <dbReference type="NCBI Taxonomy" id="36190"/>
    <lineage>
        <taxon>Eukaryota</taxon>
        <taxon>Metazoa</taxon>
        <taxon>Chordata</taxon>
        <taxon>Craniata</taxon>
        <taxon>Vertebrata</taxon>
        <taxon>Euteleostomi</taxon>
        <taxon>Actinopterygii</taxon>
        <taxon>Neopterygii</taxon>
        <taxon>Teleostei</taxon>
        <taxon>Neoteleostei</taxon>
        <taxon>Acanthomorphata</taxon>
        <taxon>Eupercaria</taxon>
        <taxon>Perciformes</taxon>
        <taxon>Notothenioidei</taxon>
        <taxon>Channichthyidae</taxon>
        <taxon>Chaenocephalus</taxon>
    </lineage>
</organism>
<gene>
    <name evidence="1" type="ORF">KUCAC02_004398</name>
</gene>
<feature type="non-terminal residue" evidence="1">
    <location>
        <position position="1"/>
    </location>
</feature>
<dbReference type="Proteomes" id="UP001057452">
    <property type="component" value="Chromosome 10"/>
</dbReference>
<dbReference type="EMBL" id="CM043794">
    <property type="protein sequence ID" value="KAI4819121.1"/>
    <property type="molecule type" value="Genomic_DNA"/>
</dbReference>
<feature type="non-terminal residue" evidence="1">
    <location>
        <position position="88"/>
    </location>
</feature>
<reference evidence="1" key="1">
    <citation type="submission" date="2022-05" db="EMBL/GenBank/DDBJ databases">
        <title>Chromosome-level genome of Chaenocephalus aceratus.</title>
        <authorList>
            <person name="Park H."/>
        </authorList>
    </citation>
    <scope>NUCLEOTIDE SEQUENCE</scope>
    <source>
        <strain evidence="1">KU_202001</strain>
    </source>
</reference>
<accession>A0ACB9X0A3</accession>